<dbReference type="SUPFAM" id="SSF53613">
    <property type="entry name" value="Ribokinase-like"/>
    <property type="match status" value="1"/>
</dbReference>
<keyword evidence="3" id="KW-0547">Nucleotide-binding</keyword>
<evidence type="ECO:0000256" key="4">
    <source>
        <dbReference type="ARBA" id="ARBA00022777"/>
    </source>
</evidence>
<protein>
    <recommendedName>
        <fullName evidence="6">Carbohydrate kinase PfkB domain-containing protein</fullName>
    </recommendedName>
</protein>
<dbReference type="InterPro" id="IPR011611">
    <property type="entry name" value="PfkB_dom"/>
</dbReference>
<gene>
    <name evidence="7" type="ORF">VE25_10665</name>
</gene>
<dbReference type="AlphaFoldDB" id="A0A0F5FSH0"/>
<name>A0A0F5FSH0_9HYPH</name>
<evidence type="ECO:0000256" key="2">
    <source>
        <dbReference type="ARBA" id="ARBA00022679"/>
    </source>
</evidence>
<dbReference type="GO" id="GO:0005524">
    <property type="term" value="F:ATP binding"/>
    <property type="evidence" value="ECO:0007669"/>
    <property type="project" value="UniProtKB-KW"/>
</dbReference>
<dbReference type="PROSITE" id="PS00584">
    <property type="entry name" value="PFKB_KINASES_2"/>
    <property type="match status" value="1"/>
</dbReference>
<dbReference type="Proteomes" id="UP000033632">
    <property type="component" value="Unassembled WGS sequence"/>
</dbReference>
<dbReference type="InterPro" id="IPR050306">
    <property type="entry name" value="PfkB_Carbo_kinase"/>
</dbReference>
<organism evidence="7 8">
    <name type="scientific">Devosia geojensis</name>
    <dbReference type="NCBI Taxonomy" id="443610"/>
    <lineage>
        <taxon>Bacteria</taxon>
        <taxon>Pseudomonadati</taxon>
        <taxon>Pseudomonadota</taxon>
        <taxon>Alphaproteobacteria</taxon>
        <taxon>Hyphomicrobiales</taxon>
        <taxon>Devosiaceae</taxon>
        <taxon>Devosia</taxon>
    </lineage>
</organism>
<sequence length="319" mass="33322">MFVVGGESLIDLVSEPRGADGTIRMRAHQGGSPYNCAIALSKLGNSTGFLCPISRDGFGGYLLEPLAAAGVKPLLPERVIEPTTLAVVTLDAAGKAQYEFYRGAERALTAEKGIAAVPGDIEVLQFGGFGPIEPTDAAVWLEVVKAAAGRGATISIDPNVRPSLINDPDGYRAQLSRFLDLAHIVKVSEEDLAWLDPRTSIEDQAAQLLDRANCELVVVTLGENGSRAFTRSGLAEASIYSPPVFGDTVGAGDSLMAGILTYLADHKVLAPGRIERLDDVSLAGMLGFGAVVAGLNCAHKGCVPPTRAEVDAVLAELVG</sequence>
<dbReference type="InterPro" id="IPR029056">
    <property type="entry name" value="Ribokinase-like"/>
</dbReference>
<dbReference type="EMBL" id="JZEX01000107">
    <property type="protein sequence ID" value="KKB11824.1"/>
    <property type="molecule type" value="Genomic_DNA"/>
</dbReference>
<evidence type="ECO:0000256" key="1">
    <source>
        <dbReference type="ARBA" id="ARBA00010688"/>
    </source>
</evidence>
<dbReference type="GO" id="GO:0016301">
    <property type="term" value="F:kinase activity"/>
    <property type="evidence" value="ECO:0007669"/>
    <property type="project" value="UniProtKB-KW"/>
</dbReference>
<keyword evidence="8" id="KW-1185">Reference proteome</keyword>
<dbReference type="InterPro" id="IPR002173">
    <property type="entry name" value="Carboh/pur_kinase_PfkB_CS"/>
</dbReference>
<evidence type="ECO:0000256" key="3">
    <source>
        <dbReference type="ARBA" id="ARBA00022741"/>
    </source>
</evidence>
<comment type="similarity">
    <text evidence="1">Belongs to the carbohydrate kinase PfkB family.</text>
</comment>
<evidence type="ECO:0000259" key="6">
    <source>
        <dbReference type="Pfam" id="PF00294"/>
    </source>
</evidence>
<dbReference type="RefSeq" id="WP_046108608.1">
    <property type="nucleotide sequence ID" value="NZ_JZEX01000107.1"/>
</dbReference>
<dbReference type="OrthoDB" id="9795789at2"/>
<dbReference type="CDD" id="cd01167">
    <property type="entry name" value="bac_FRK"/>
    <property type="match status" value="1"/>
</dbReference>
<evidence type="ECO:0000313" key="7">
    <source>
        <dbReference type="EMBL" id="KKB11824.1"/>
    </source>
</evidence>
<dbReference type="PANTHER" id="PTHR43085:SF1">
    <property type="entry name" value="PSEUDOURIDINE KINASE-RELATED"/>
    <property type="match status" value="1"/>
</dbReference>
<dbReference type="PATRIC" id="fig|443610.3.peg.336"/>
<keyword evidence="5" id="KW-0067">ATP-binding</keyword>
<dbReference type="STRING" id="443610.VE25_10665"/>
<evidence type="ECO:0000256" key="5">
    <source>
        <dbReference type="ARBA" id="ARBA00022840"/>
    </source>
</evidence>
<feature type="domain" description="Carbohydrate kinase PfkB" evidence="6">
    <location>
        <begin position="6"/>
        <end position="305"/>
    </location>
</feature>
<proteinExistence type="inferred from homology"/>
<keyword evidence="2" id="KW-0808">Transferase</keyword>
<comment type="caution">
    <text evidence="7">The sequence shown here is derived from an EMBL/GenBank/DDBJ whole genome shotgun (WGS) entry which is preliminary data.</text>
</comment>
<dbReference type="Gene3D" id="3.40.1190.20">
    <property type="match status" value="1"/>
</dbReference>
<dbReference type="PANTHER" id="PTHR43085">
    <property type="entry name" value="HEXOKINASE FAMILY MEMBER"/>
    <property type="match status" value="1"/>
</dbReference>
<dbReference type="Pfam" id="PF00294">
    <property type="entry name" value="PfkB"/>
    <property type="match status" value="1"/>
</dbReference>
<keyword evidence="4" id="KW-0418">Kinase</keyword>
<reference evidence="7 8" key="1">
    <citation type="submission" date="2015-03" db="EMBL/GenBank/DDBJ databases">
        <authorList>
            <person name="Hassan Y.I."/>
            <person name="Lepp D."/>
            <person name="Li X.-Z."/>
            <person name="Zhou T."/>
        </authorList>
    </citation>
    <scope>NUCLEOTIDE SEQUENCE [LARGE SCALE GENOMIC DNA]</scope>
    <source>
        <strain evidence="7 8">BD-c194</strain>
    </source>
</reference>
<accession>A0A0F5FSH0</accession>
<evidence type="ECO:0000313" key="8">
    <source>
        <dbReference type="Proteomes" id="UP000033632"/>
    </source>
</evidence>